<feature type="domain" description="Core-binding (CB)" evidence="6">
    <location>
        <begin position="67"/>
        <end position="147"/>
    </location>
</feature>
<dbReference type="AlphaFoldDB" id="A0A6H0SJI3"/>
<reference evidence="7 8" key="1">
    <citation type="submission" date="2018-09" db="EMBL/GenBank/DDBJ databases">
        <title>Glutamicibacter mishrai S5-52T (LMG 29155T = KCTC 39846T).</title>
        <authorList>
            <person name="Das S.K."/>
        </authorList>
    </citation>
    <scope>NUCLEOTIDE SEQUENCE [LARGE SCALE GENOMIC DNA]</scope>
    <source>
        <strain evidence="7 8">S5-52</strain>
    </source>
</reference>
<dbReference type="InterPro" id="IPR011010">
    <property type="entry name" value="DNA_brk_join_enz"/>
</dbReference>
<dbReference type="InterPro" id="IPR050090">
    <property type="entry name" value="Tyrosine_recombinase_XerCD"/>
</dbReference>
<evidence type="ECO:0000256" key="2">
    <source>
        <dbReference type="ARBA" id="ARBA00023125"/>
    </source>
</evidence>
<dbReference type="PROSITE" id="PS51900">
    <property type="entry name" value="CB"/>
    <property type="match status" value="1"/>
</dbReference>
<dbReference type="InterPro" id="IPR010998">
    <property type="entry name" value="Integrase_recombinase_N"/>
</dbReference>
<proteinExistence type="inferred from homology"/>
<dbReference type="RefSeq" id="WP_172512202.1">
    <property type="nucleotide sequence ID" value="NZ_CP032549.1"/>
</dbReference>
<dbReference type="PANTHER" id="PTHR30349:SF64">
    <property type="entry name" value="PROPHAGE INTEGRASE INTD-RELATED"/>
    <property type="match status" value="1"/>
</dbReference>
<feature type="domain" description="Tyr recombinase" evidence="5">
    <location>
        <begin position="172"/>
        <end position="375"/>
    </location>
</feature>
<keyword evidence="3" id="KW-0233">DNA recombination</keyword>
<dbReference type="Proteomes" id="UP000502331">
    <property type="component" value="Chromosome"/>
</dbReference>
<organism evidence="7 8">
    <name type="scientific">Glutamicibacter mishrai</name>
    <dbReference type="NCBI Taxonomy" id="1775880"/>
    <lineage>
        <taxon>Bacteria</taxon>
        <taxon>Bacillati</taxon>
        <taxon>Actinomycetota</taxon>
        <taxon>Actinomycetes</taxon>
        <taxon>Micrococcales</taxon>
        <taxon>Micrococcaceae</taxon>
        <taxon>Glutamicibacter</taxon>
    </lineage>
</organism>
<dbReference type="InterPro" id="IPR044068">
    <property type="entry name" value="CB"/>
</dbReference>
<dbReference type="PROSITE" id="PS51898">
    <property type="entry name" value="TYR_RECOMBINASE"/>
    <property type="match status" value="1"/>
</dbReference>
<evidence type="ECO:0000313" key="8">
    <source>
        <dbReference type="Proteomes" id="UP000502331"/>
    </source>
</evidence>
<dbReference type="Gene3D" id="1.10.150.130">
    <property type="match status" value="1"/>
</dbReference>
<name>A0A6H0SJI3_9MICC</name>
<keyword evidence="8" id="KW-1185">Reference proteome</keyword>
<dbReference type="PANTHER" id="PTHR30349">
    <property type="entry name" value="PHAGE INTEGRASE-RELATED"/>
    <property type="match status" value="1"/>
</dbReference>
<evidence type="ECO:0000259" key="6">
    <source>
        <dbReference type="PROSITE" id="PS51900"/>
    </source>
</evidence>
<evidence type="ECO:0000256" key="3">
    <source>
        <dbReference type="ARBA" id="ARBA00023172"/>
    </source>
</evidence>
<dbReference type="InterPro" id="IPR013762">
    <property type="entry name" value="Integrase-like_cat_sf"/>
</dbReference>
<dbReference type="GO" id="GO:0015074">
    <property type="term" value="P:DNA integration"/>
    <property type="evidence" value="ECO:0007669"/>
    <property type="project" value="InterPro"/>
</dbReference>
<dbReference type="SUPFAM" id="SSF56349">
    <property type="entry name" value="DNA breaking-rejoining enzymes"/>
    <property type="match status" value="1"/>
</dbReference>
<evidence type="ECO:0000259" key="5">
    <source>
        <dbReference type="PROSITE" id="PS51898"/>
    </source>
</evidence>
<dbReference type="GO" id="GO:0003677">
    <property type="term" value="F:DNA binding"/>
    <property type="evidence" value="ECO:0007669"/>
    <property type="project" value="UniProtKB-UniRule"/>
</dbReference>
<comment type="similarity">
    <text evidence="1">Belongs to the 'phage' integrase family.</text>
</comment>
<sequence length="378" mass="42900">MATIQKRPLKHGYSYRVVWREPDGTLQQRTYRNDEEKAKDLKRFLDANNNSMNIAQQAKLRSLSTAPTVRELVEHHIENLGGEVEPGTVQTYRGMLRIYFTGTGIGETPIDVLTTSQVRTWFDELDRSPKTKKNVHALLSAAIRTELRQDKPRIKANVAEGVRSPKSVKKTRDPVFLEKHEIQALIDAMPDEVYRRMVDLKVYTGMRFGEITALRPSHITERRGRMIISVREAWKRHAGKEVGQPLGAPKTNKGTRNITLSKSAAERFKPWLDSIEEDNLIFTVPSTGTQITSSYFSRIIWAPAVDPLVEAERGKRPVLHARPTPHDLRHTHASMLIEAGNEFMLIQERLGHESITTTIGTYGHLRNDADARAADSLE</sequence>
<evidence type="ECO:0000313" key="7">
    <source>
        <dbReference type="EMBL" id="QIV87558.1"/>
    </source>
</evidence>
<evidence type="ECO:0000256" key="1">
    <source>
        <dbReference type="ARBA" id="ARBA00008857"/>
    </source>
</evidence>
<dbReference type="Gene3D" id="1.10.443.10">
    <property type="entry name" value="Intergrase catalytic core"/>
    <property type="match status" value="1"/>
</dbReference>
<evidence type="ECO:0000256" key="4">
    <source>
        <dbReference type="PROSITE-ProRule" id="PRU01248"/>
    </source>
</evidence>
<keyword evidence="2 4" id="KW-0238">DNA-binding</keyword>
<dbReference type="CDD" id="cd01189">
    <property type="entry name" value="INT_ICEBs1_C_like"/>
    <property type="match status" value="1"/>
</dbReference>
<dbReference type="Pfam" id="PF00589">
    <property type="entry name" value="Phage_integrase"/>
    <property type="match status" value="1"/>
</dbReference>
<protein>
    <submittedName>
        <fullName evidence="7">Site-specific integrase</fullName>
    </submittedName>
</protein>
<accession>A0A6H0SJI3</accession>
<gene>
    <name evidence="7" type="ORF">D3791_10755</name>
</gene>
<dbReference type="GO" id="GO:0006310">
    <property type="term" value="P:DNA recombination"/>
    <property type="evidence" value="ECO:0007669"/>
    <property type="project" value="UniProtKB-KW"/>
</dbReference>
<dbReference type="InterPro" id="IPR002104">
    <property type="entry name" value="Integrase_catalytic"/>
</dbReference>
<dbReference type="EMBL" id="CP032549">
    <property type="protein sequence ID" value="QIV87558.1"/>
    <property type="molecule type" value="Genomic_DNA"/>
</dbReference>